<dbReference type="InterPro" id="IPR013686">
    <property type="entry name" value="Polypept-transport_assoc_ShlB"/>
</dbReference>
<sequence>MSGILRVQHLKLLGWLSLTAGLWSGLSHLATSWAAEALPAPDASAPQLAQALPPPQDLAPNPQEPPFEELTPLPTLPPLEELLGPQPPAASEDSLPTDTATVVINRFEVAGSTVFSEAELAAVTAPYTGRPVTFAEILQARSAVTQLYVEKGYVTSGAIFPPQPLRDGVATIQVIEGRLETIEVSGTRRLQPAYISSRLGVGASPPLNINRLLEQLQLLQLDPLIENISADLQAGTQPGTNLLVVSVTEADSFGVTYTLDNNRSPSVGSVRHQIAVTEANLLGFGDGLSLGYSTTEGSSSLDFSYTVPINPRNGTLQFAFGTSDSDVIEAPFDILEIEADSSFYELTLRQPLWRQPTQEFAVGLTIAHQESQTRLGLGDIGPFPLSPGADAQGRSRLSALRFFQEWTQRSTEQVIALRSQFNVGLDFLDATVNAGEPDSRFFSWQGQGQWVKLLAPDTLLLLRGSVQLADDPLLTLEQFGLGGQSTVRGYRQDQLLTDSGAIASAELRLPLFRDRPNNGLLQITPFFDLGHGWNNDSIDPDPNTLASIGIGLLYQQNDLTARLDWGMPLISIEDRGNSLQENGFYFSFSYSFF</sequence>
<evidence type="ECO:0000256" key="6">
    <source>
        <dbReference type="ARBA" id="ARBA00022927"/>
    </source>
</evidence>
<protein>
    <submittedName>
        <fullName evidence="11">ShlB/FhaC/HecB family hemolysin secretion/activation protein</fullName>
    </submittedName>
</protein>
<name>A0ABW6IGK9_9CYAN</name>
<evidence type="ECO:0000256" key="4">
    <source>
        <dbReference type="ARBA" id="ARBA00022452"/>
    </source>
</evidence>
<evidence type="ECO:0000256" key="1">
    <source>
        <dbReference type="ARBA" id="ARBA00004442"/>
    </source>
</evidence>
<accession>A0ABW6IGK9</accession>
<evidence type="ECO:0000256" key="5">
    <source>
        <dbReference type="ARBA" id="ARBA00022692"/>
    </source>
</evidence>
<dbReference type="Pfam" id="PF08479">
    <property type="entry name" value="POTRA_2"/>
    <property type="match status" value="1"/>
</dbReference>
<comment type="caution">
    <text evidence="11">The sequence shown here is derived from an EMBL/GenBank/DDBJ whole genome shotgun (WGS) entry which is preliminary data.</text>
</comment>
<dbReference type="EMBL" id="JBHZOL010000085">
    <property type="protein sequence ID" value="MFE4107342.1"/>
    <property type="molecule type" value="Genomic_DNA"/>
</dbReference>
<keyword evidence="3" id="KW-0813">Transport</keyword>
<evidence type="ECO:0000313" key="11">
    <source>
        <dbReference type="EMBL" id="MFE4107342.1"/>
    </source>
</evidence>
<dbReference type="InterPro" id="IPR051544">
    <property type="entry name" value="TPS_OM_transporter"/>
</dbReference>
<organism evidence="11 12">
    <name type="scientific">Almyronema epifaneia S1</name>
    <dbReference type="NCBI Taxonomy" id="2991925"/>
    <lineage>
        <taxon>Bacteria</taxon>
        <taxon>Bacillati</taxon>
        <taxon>Cyanobacteriota</taxon>
        <taxon>Cyanophyceae</taxon>
        <taxon>Nodosilineales</taxon>
        <taxon>Nodosilineaceae</taxon>
        <taxon>Almyronema</taxon>
        <taxon>Almyronema epifaneia</taxon>
    </lineage>
</organism>
<dbReference type="InterPro" id="IPR034746">
    <property type="entry name" value="POTRA"/>
</dbReference>
<dbReference type="Gene3D" id="2.40.160.50">
    <property type="entry name" value="membrane protein fhac: a member of the omp85/tpsb transporter family"/>
    <property type="match status" value="1"/>
</dbReference>
<dbReference type="PROSITE" id="PS51779">
    <property type="entry name" value="POTRA"/>
    <property type="match status" value="1"/>
</dbReference>
<dbReference type="PANTHER" id="PTHR34597:SF3">
    <property type="entry name" value="OUTER MEMBRANE TRANSPORTER CDIB"/>
    <property type="match status" value="1"/>
</dbReference>
<comment type="subcellular location">
    <subcellularLocation>
        <location evidence="1">Cell outer membrane</location>
    </subcellularLocation>
</comment>
<evidence type="ECO:0000256" key="3">
    <source>
        <dbReference type="ARBA" id="ARBA00022448"/>
    </source>
</evidence>
<keyword evidence="6" id="KW-0653">Protein transport</keyword>
<keyword evidence="4" id="KW-1134">Transmembrane beta strand</keyword>
<evidence type="ECO:0000313" key="12">
    <source>
        <dbReference type="Proteomes" id="UP001600165"/>
    </source>
</evidence>
<evidence type="ECO:0000256" key="7">
    <source>
        <dbReference type="ARBA" id="ARBA00023136"/>
    </source>
</evidence>
<comment type="similarity">
    <text evidence="2">Belongs to the TPS (TC 1.B.20) family.</text>
</comment>
<dbReference type="Pfam" id="PF03865">
    <property type="entry name" value="ShlB"/>
    <property type="match status" value="1"/>
</dbReference>
<dbReference type="Proteomes" id="UP001600165">
    <property type="component" value="Unassembled WGS sequence"/>
</dbReference>
<feature type="domain" description="POTRA" evidence="10">
    <location>
        <begin position="102"/>
        <end position="177"/>
    </location>
</feature>
<feature type="compositionally biased region" description="Pro residues" evidence="9">
    <location>
        <begin position="52"/>
        <end position="65"/>
    </location>
</feature>
<keyword evidence="8" id="KW-0998">Cell outer membrane</keyword>
<feature type="compositionally biased region" description="Low complexity" evidence="9">
    <location>
        <begin position="68"/>
        <end position="84"/>
    </location>
</feature>
<keyword evidence="5" id="KW-0812">Transmembrane</keyword>
<proteinExistence type="inferred from homology"/>
<dbReference type="Gene3D" id="3.10.20.310">
    <property type="entry name" value="membrane protein fhac"/>
    <property type="match status" value="1"/>
</dbReference>
<evidence type="ECO:0000256" key="2">
    <source>
        <dbReference type="ARBA" id="ARBA00009055"/>
    </source>
</evidence>
<keyword evidence="12" id="KW-1185">Reference proteome</keyword>
<dbReference type="PANTHER" id="PTHR34597">
    <property type="entry name" value="SLR1661 PROTEIN"/>
    <property type="match status" value="1"/>
</dbReference>
<reference evidence="11 12" key="1">
    <citation type="submission" date="2024-10" db="EMBL/GenBank/DDBJ databases">
        <authorList>
            <person name="Ratan Roy A."/>
            <person name="Morales Sandoval P.H."/>
            <person name="De Los Santos Villalobos S."/>
            <person name="Chakraborty S."/>
            <person name="Mukherjee J."/>
        </authorList>
    </citation>
    <scope>NUCLEOTIDE SEQUENCE [LARGE SCALE GENOMIC DNA]</scope>
    <source>
        <strain evidence="11 12">S1</strain>
    </source>
</reference>
<evidence type="ECO:0000259" key="10">
    <source>
        <dbReference type="PROSITE" id="PS51779"/>
    </source>
</evidence>
<keyword evidence="7" id="KW-0472">Membrane</keyword>
<evidence type="ECO:0000256" key="9">
    <source>
        <dbReference type="SAM" id="MobiDB-lite"/>
    </source>
</evidence>
<evidence type="ECO:0000256" key="8">
    <source>
        <dbReference type="ARBA" id="ARBA00023237"/>
    </source>
</evidence>
<feature type="region of interest" description="Disordered" evidence="9">
    <location>
        <begin position="44"/>
        <end position="96"/>
    </location>
</feature>
<gene>
    <name evidence="11" type="ORF">ACFVKH_13700</name>
</gene>
<dbReference type="RefSeq" id="WP_377965958.1">
    <property type="nucleotide sequence ID" value="NZ_JBHZOL010000085.1"/>
</dbReference>
<dbReference type="InterPro" id="IPR005565">
    <property type="entry name" value="Hemolysn_activator_HlyB_C"/>
</dbReference>